<dbReference type="EMBL" id="OX596093">
    <property type="protein sequence ID" value="CAI9713629.1"/>
    <property type="molecule type" value="Genomic_DNA"/>
</dbReference>
<proteinExistence type="predicted"/>
<sequence length="125" mass="13716">MVSDEYKQLSSKALEAACICANKYMVKSYGKGGFHIRVWLQPFPVTCVNKMLSCVGADRLQTAQLELPALTSRAMTSGRRGRGGENARGGAATDPALSSPPANSLRRQHPRLSPRPEKRSSRYQH</sequence>
<protein>
    <submittedName>
        <fullName evidence="1">Uncharacterized protein</fullName>
    </submittedName>
</protein>
<organism evidence="1 2">
    <name type="scientific">Rangifer tarandus platyrhynchus</name>
    <name type="common">Svalbard reindeer</name>
    <dbReference type="NCBI Taxonomy" id="3082113"/>
    <lineage>
        <taxon>Eukaryota</taxon>
        <taxon>Metazoa</taxon>
        <taxon>Chordata</taxon>
        <taxon>Craniata</taxon>
        <taxon>Vertebrata</taxon>
        <taxon>Euteleostomi</taxon>
        <taxon>Mammalia</taxon>
        <taxon>Eutheria</taxon>
        <taxon>Laurasiatheria</taxon>
        <taxon>Artiodactyla</taxon>
        <taxon>Ruminantia</taxon>
        <taxon>Pecora</taxon>
        <taxon>Cervidae</taxon>
        <taxon>Odocoileinae</taxon>
        <taxon>Rangifer</taxon>
    </lineage>
</organism>
<accession>A0ACB0FKN8</accession>
<name>A0ACB0FKN8_RANTA</name>
<reference evidence="1" key="1">
    <citation type="submission" date="2023-05" db="EMBL/GenBank/DDBJ databases">
        <authorList>
            <consortium name="ELIXIR-Norway"/>
        </authorList>
    </citation>
    <scope>NUCLEOTIDE SEQUENCE</scope>
</reference>
<gene>
    <name evidence="1" type="ORF">MRATA1EN3_LOCUS24842</name>
</gene>
<evidence type="ECO:0000313" key="1">
    <source>
        <dbReference type="EMBL" id="CAI9713629.1"/>
    </source>
</evidence>
<evidence type="ECO:0000313" key="2">
    <source>
        <dbReference type="Proteomes" id="UP001162501"/>
    </source>
</evidence>
<dbReference type="Proteomes" id="UP001162501">
    <property type="component" value="Chromosome 9"/>
</dbReference>